<dbReference type="InterPro" id="IPR045276">
    <property type="entry name" value="YbiO_bact"/>
</dbReference>
<dbReference type="InterPro" id="IPR006685">
    <property type="entry name" value="MscS_channel_2nd"/>
</dbReference>
<dbReference type="InterPro" id="IPR049278">
    <property type="entry name" value="MS_channel_C"/>
</dbReference>
<comment type="caution">
    <text evidence="11">The sequence shown here is derived from an EMBL/GenBank/DDBJ whole genome shotgun (WGS) entry which is preliminary data.</text>
</comment>
<evidence type="ECO:0000256" key="2">
    <source>
        <dbReference type="ARBA" id="ARBA00008017"/>
    </source>
</evidence>
<dbReference type="Pfam" id="PF21082">
    <property type="entry name" value="MS_channel_3rd"/>
    <property type="match status" value="1"/>
</dbReference>
<dbReference type="SUPFAM" id="SSF50182">
    <property type="entry name" value="Sm-like ribonucleoproteins"/>
    <property type="match status" value="1"/>
</dbReference>
<feature type="transmembrane region" description="Helical" evidence="7">
    <location>
        <begin position="102"/>
        <end position="122"/>
    </location>
</feature>
<evidence type="ECO:0000313" key="12">
    <source>
        <dbReference type="Proteomes" id="UP000622552"/>
    </source>
</evidence>
<dbReference type="EMBL" id="JADOUF010000001">
    <property type="protein sequence ID" value="MBG6140745.1"/>
    <property type="molecule type" value="Genomic_DNA"/>
</dbReference>
<dbReference type="SUPFAM" id="SSF82689">
    <property type="entry name" value="Mechanosensitive channel protein MscS (YggB), C-terminal domain"/>
    <property type="match status" value="1"/>
</dbReference>
<dbReference type="InterPro" id="IPR010920">
    <property type="entry name" value="LSM_dom_sf"/>
</dbReference>
<name>A0A8J7KJT2_9ACTN</name>
<evidence type="ECO:0000256" key="6">
    <source>
        <dbReference type="ARBA" id="ARBA00023136"/>
    </source>
</evidence>
<feature type="transmembrane region" description="Helical" evidence="7">
    <location>
        <begin position="128"/>
        <end position="150"/>
    </location>
</feature>
<dbReference type="RefSeq" id="WP_197007263.1">
    <property type="nucleotide sequence ID" value="NZ_BONS01000019.1"/>
</dbReference>
<evidence type="ECO:0000256" key="4">
    <source>
        <dbReference type="ARBA" id="ARBA00022692"/>
    </source>
</evidence>
<dbReference type="FunFam" id="2.30.30.60:FF:000001">
    <property type="entry name" value="MscS Mechanosensitive ion channel"/>
    <property type="match status" value="1"/>
</dbReference>
<dbReference type="Gene3D" id="3.30.70.100">
    <property type="match status" value="1"/>
</dbReference>
<dbReference type="InterPro" id="IPR023408">
    <property type="entry name" value="MscS_beta-dom_sf"/>
</dbReference>
<comment type="similarity">
    <text evidence="2">Belongs to the MscS (TC 1.A.23) family.</text>
</comment>
<dbReference type="PANTHER" id="PTHR30460:SF0">
    <property type="entry name" value="MODERATE CONDUCTANCE MECHANOSENSITIVE CHANNEL YBIO"/>
    <property type="match status" value="1"/>
</dbReference>
<evidence type="ECO:0000259" key="10">
    <source>
        <dbReference type="Pfam" id="PF21088"/>
    </source>
</evidence>
<comment type="subcellular location">
    <subcellularLocation>
        <location evidence="1">Cell membrane</location>
        <topology evidence="1">Multi-pass membrane protein</topology>
    </subcellularLocation>
</comment>
<feature type="domain" description="Mechanosensitive ion channel MscS C-terminal" evidence="9">
    <location>
        <begin position="218"/>
        <end position="304"/>
    </location>
</feature>
<dbReference type="InterPro" id="IPR011014">
    <property type="entry name" value="MscS_channel_TM-2"/>
</dbReference>
<evidence type="ECO:0000313" key="11">
    <source>
        <dbReference type="EMBL" id="MBG6140745.1"/>
    </source>
</evidence>
<evidence type="ECO:0000256" key="5">
    <source>
        <dbReference type="ARBA" id="ARBA00022989"/>
    </source>
</evidence>
<keyword evidence="3" id="KW-1003">Cell membrane</keyword>
<keyword evidence="12" id="KW-1185">Reference proteome</keyword>
<dbReference type="GO" id="GO:0005886">
    <property type="term" value="C:plasma membrane"/>
    <property type="evidence" value="ECO:0007669"/>
    <property type="project" value="UniProtKB-SubCell"/>
</dbReference>
<dbReference type="InterPro" id="IPR049142">
    <property type="entry name" value="MS_channel_1st"/>
</dbReference>
<dbReference type="InterPro" id="IPR011066">
    <property type="entry name" value="MscS_channel_C_sf"/>
</dbReference>
<feature type="transmembrane region" description="Helical" evidence="7">
    <location>
        <begin position="39"/>
        <end position="56"/>
    </location>
</feature>
<protein>
    <submittedName>
        <fullName evidence="11">Small conductance mechanosensitive channel</fullName>
    </submittedName>
</protein>
<dbReference type="PANTHER" id="PTHR30460">
    <property type="entry name" value="MODERATE CONDUCTANCE MECHANOSENSITIVE CHANNEL YBIO"/>
    <property type="match status" value="1"/>
</dbReference>
<keyword evidence="6 7" id="KW-0472">Membrane</keyword>
<reference evidence="11" key="1">
    <citation type="submission" date="2020-11" db="EMBL/GenBank/DDBJ databases">
        <title>Sequencing the genomes of 1000 actinobacteria strains.</title>
        <authorList>
            <person name="Klenk H.-P."/>
        </authorList>
    </citation>
    <scope>NUCLEOTIDE SEQUENCE</scope>
    <source>
        <strain evidence="11">DSM 45356</strain>
    </source>
</reference>
<keyword evidence="4 7" id="KW-0812">Transmembrane</keyword>
<evidence type="ECO:0000259" key="8">
    <source>
        <dbReference type="Pfam" id="PF00924"/>
    </source>
</evidence>
<feature type="domain" description="Mechanosensitive ion channel transmembrane helices 2/3" evidence="10">
    <location>
        <begin position="111"/>
        <end position="147"/>
    </location>
</feature>
<keyword evidence="5 7" id="KW-1133">Transmembrane helix</keyword>
<feature type="domain" description="Mechanosensitive ion channel MscS" evidence="8">
    <location>
        <begin position="149"/>
        <end position="210"/>
    </location>
</feature>
<gene>
    <name evidence="11" type="ORF">IW245_006939</name>
</gene>
<dbReference type="SUPFAM" id="SSF82861">
    <property type="entry name" value="Mechanosensitive channel protein MscS (YggB), transmembrane region"/>
    <property type="match status" value="1"/>
</dbReference>
<evidence type="ECO:0000256" key="1">
    <source>
        <dbReference type="ARBA" id="ARBA00004651"/>
    </source>
</evidence>
<dbReference type="Pfam" id="PF00924">
    <property type="entry name" value="MS_channel_2nd"/>
    <property type="match status" value="1"/>
</dbReference>
<dbReference type="GO" id="GO:0008381">
    <property type="term" value="F:mechanosensitive monoatomic ion channel activity"/>
    <property type="evidence" value="ECO:0007669"/>
    <property type="project" value="InterPro"/>
</dbReference>
<dbReference type="AlphaFoldDB" id="A0A8J7KJT2"/>
<dbReference type="Pfam" id="PF21088">
    <property type="entry name" value="MS_channel_1st"/>
    <property type="match status" value="1"/>
</dbReference>
<dbReference type="Proteomes" id="UP000622552">
    <property type="component" value="Unassembled WGS sequence"/>
</dbReference>
<accession>A0A8J7KJT2</accession>
<evidence type="ECO:0000259" key="9">
    <source>
        <dbReference type="Pfam" id="PF21082"/>
    </source>
</evidence>
<sequence length="317" mass="33860">MSATAPPDCDPSTFCGFVWKYSGHNDWLAQSSNWVLVKPLRIIGIILAAMVIRWLIGRMIKRVTTGSMPAILKPLKEKAPAALIESGLLSERRSQRAETIGSLMKSAIGALILVIAAMMILAEFGLNLGPVLATVSIAGVALGFGAQSLVKDILSGVFMLLEDQYGVGDTVDLGEASGTVEAVGLRVTTIRDVRGVVWYVRNGEIVRVGNKSQGWATVVLDIPVGYAGVDEAMDVIRAAVEEFSADEEHATEFLEPPKVLGVEQLTIDGAVVRVTAKTSSEAQWRIGRDLRGQVTAALDAAGISSRIGPNRMPPRPE</sequence>
<organism evidence="11 12">
    <name type="scientific">Longispora fulva</name>
    <dbReference type="NCBI Taxonomy" id="619741"/>
    <lineage>
        <taxon>Bacteria</taxon>
        <taxon>Bacillati</taxon>
        <taxon>Actinomycetota</taxon>
        <taxon>Actinomycetes</taxon>
        <taxon>Micromonosporales</taxon>
        <taxon>Micromonosporaceae</taxon>
        <taxon>Longispora</taxon>
    </lineage>
</organism>
<evidence type="ECO:0000256" key="3">
    <source>
        <dbReference type="ARBA" id="ARBA00022475"/>
    </source>
</evidence>
<dbReference type="Gene3D" id="1.10.287.1260">
    <property type="match status" value="1"/>
</dbReference>
<dbReference type="Gene3D" id="2.30.30.60">
    <property type="match status" value="1"/>
</dbReference>
<evidence type="ECO:0000256" key="7">
    <source>
        <dbReference type="SAM" id="Phobius"/>
    </source>
</evidence>
<proteinExistence type="inferred from homology"/>